<evidence type="ECO:0000256" key="8">
    <source>
        <dbReference type="SAM" id="Phobius"/>
    </source>
</evidence>
<proteinExistence type="predicted"/>
<dbReference type="OrthoDB" id="8764373at2"/>
<feature type="transmembrane region" description="Helical" evidence="8">
    <location>
        <begin position="964"/>
        <end position="983"/>
    </location>
</feature>
<feature type="transmembrane region" description="Helical" evidence="8">
    <location>
        <begin position="995"/>
        <end position="1021"/>
    </location>
</feature>
<keyword evidence="3" id="KW-1003">Cell membrane</keyword>
<organism evidence="9 10">
    <name type="scientific">Mesosutterella multiformis</name>
    <dbReference type="NCBI Taxonomy" id="2259133"/>
    <lineage>
        <taxon>Bacteria</taxon>
        <taxon>Pseudomonadati</taxon>
        <taxon>Pseudomonadota</taxon>
        <taxon>Betaproteobacteria</taxon>
        <taxon>Burkholderiales</taxon>
        <taxon>Sutterellaceae</taxon>
        <taxon>Mesosutterella</taxon>
    </lineage>
</organism>
<dbReference type="RefSeq" id="WP_116270365.1">
    <property type="nucleotide sequence ID" value="NZ_BGZJ01000001.1"/>
</dbReference>
<dbReference type="PANTHER" id="PTHR32063:SF34">
    <property type="entry name" value="MULTIDRUG RESISTANCE PROTEIN MDTC"/>
    <property type="match status" value="1"/>
</dbReference>
<dbReference type="Pfam" id="PF00873">
    <property type="entry name" value="ACR_tran"/>
    <property type="match status" value="1"/>
</dbReference>
<dbReference type="GO" id="GO:0005886">
    <property type="term" value="C:plasma membrane"/>
    <property type="evidence" value="ECO:0007669"/>
    <property type="project" value="UniProtKB-SubCell"/>
</dbReference>
<dbReference type="Gene3D" id="1.20.1640.10">
    <property type="entry name" value="Multidrug efflux transporter AcrB transmembrane domain"/>
    <property type="match status" value="2"/>
</dbReference>
<dbReference type="Gene3D" id="3.30.70.1320">
    <property type="entry name" value="Multidrug efflux transporter AcrB pore domain like"/>
    <property type="match status" value="1"/>
</dbReference>
<feature type="transmembrane region" description="Helical" evidence="8">
    <location>
        <begin position="918"/>
        <end position="943"/>
    </location>
</feature>
<keyword evidence="4" id="KW-0997">Cell inner membrane</keyword>
<evidence type="ECO:0000256" key="1">
    <source>
        <dbReference type="ARBA" id="ARBA00004429"/>
    </source>
</evidence>
<comment type="caution">
    <text evidence="9">The sequence shown here is derived from an EMBL/GenBank/DDBJ whole genome shotgun (WGS) entry which is preliminary data.</text>
</comment>
<feature type="transmembrane region" description="Helical" evidence="8">
    <location>
        <begin position="431"/>
        <end position="451"/>
    </location>
</feature>
<dbReference type="FunFam" id="1.20.1640.10:FF:000001">
    <property type="entry name" value="Efflux pump membrane transporter"/>
    <property type="match status" value="1"/>
</dbReference>
<feature type="transmembrane region" description="Helical" evidence="8">
    <location>
        <begin position="360"/>
        <end position="380"/>
    </location>
</feature>
<dbReference type="Gene3D" id="3.30.70.1440">
    <property type="entry name" value="Multidrug efflux transporter AcrB pore domain"/>
    <property type="match status" value="1"/>
</dbReference>
<accession>A0A388SEL2</accession>
<feature type="transmembrane region" description="Helical" evidence="8">
    <location>
        <begin position="463"/>
        <end position="490"/>
    </location>
</feature>
<feature type="transmembrane region" description="Helical" evidence="8">
    <location>
        <begin position="866"/>
        <end position="885"/>
    </location>
</feature>
<evidence type="ECO:0000256" key="4">
    <source>
        <dbReference type="ARBA" id="ARBA00022519"/>
    </source>
</evidence>
<dbReference type="EMBL" id="BGZJ01000001">
    <property type="protein sequence ID" value="GBO94103.1"/>
    <property type="molecule type" value="Genomic_DNA"/>
</dbReference>
<dbReference type="SUPFAM" id="SSF82866">
    <property type="entry name" value="Multidrug efflux transporter AcrB transmembrane domain"/>
    <property type="match status" value="2"/>
</dbReference>
<dbReference type="FunFam" id="3.30.70.1430:FF:000001">
    <property type="entry name" value="Efflux pump membrane transporter"/>
    <property type="match status" value="1"/>
</dbReference>
<feature type="transmembrane region" description="Helical" evidence="8">
    <location>
        <begin position="337"/>
        <end position="353"/>
    </location>
</feature>
<name>A0A388SEL2_9BURK</name>
<evidence type="ECO:0000256" key="6">
    <source>
        <dbReference type="ARBA" id="ARBA00022989"/>
    </source>
</evidence>
<feature type="transmembrane region" description="Helical" evidence="8">
    <location>
        <begin position="538"/>
        <end position="558"/>
    </location>
</feature>
<dbReference type="SUPFAM" id="SSF82693">
    <property type="entry name" value="Multidrug efflux transporter AcrB pore domain, PN1, PN2, PC1 and PC2 subdomains"/>
    <property type="match status" value="3"/>
</dbReference>
<evidence type="ECO:0000256" key="7">
    <source>
        <dbReference type="ARBA" id="ARBA00023136"/>
    </source>
</evidence>
<reference evidence="9 10" key="1">
    <citation type="journal article" date="2018" name="Int. J. Syst. Evol. Microbiol.">
        <title>Mesosutterella multiformis gen. nov., sp. nov., a member of the family Sutterellaceae and Sutterella megalosphaeroides sp. nov., isolated from human faeces.</title>
        <authorList>
            <person name="Sakamoto M."/>
            <person name="Ikeyama N."/>
            <person name="Kunihiro T."/>
            <person name="Iino T."/>
            <person name="Yuki M."/>
            <person name="Ohkuma M."/>
        </authorList>
    </citation>
    <scope>NUCLEOTIDE SEQUENCE [LARGE SCALE GENOMIC DNA]</scope>
    <source>
        <strain evidence="9 10">4NBBH2</strain>
    </source>
</reference>
<keyword evidence="5 8" id="KW-0812">Transmembrane</keyword>
<dbReference type="Gene3D" id="3.30.70.1430">
    <property type="entry name" value="Multidrug efflux transporter AcrB pore domain"/>
    <property type="match status" value="2"/>
</dbReference>
<dbReference type="GO" id="GO:0042910">
    <property type="term" value="F:xenobiotic transmembrane transporter activity"/>
    <property type="evidence" value="ECO:0007669"/>
    <property type="project" value="TreeGrafter"/>
</dbReference>
<evidence type="ECO:0000256" key="5">
    <source>
        <dbReference type="ARBA" id="ARBA00022692"/>
    </source>
</evidence>
<keyword evidence="6 8" id="KW-1133">Transmembrane helix</keyword>
<evidence type="ECO:0000256" key="2">
    <source>
        <dbReference type="ARBA" id="ARBA00022448"/>
    </source>
</evidence>
<accession>A0A401LMI9</accession>
<dbReference type="PRINTS" id="PR00702">
    <property type="entry name" value="ACRIFLAVINRP"/>
</dbReference>
<keyword evidence="7 8" id="KW-0472">Membrane</keyword>
<keyword evidence="2" id="KW-0813">Transport</keyword>
<dbReference type="SUPFAM" id="SSF82714">
    <property type="entry name" value="Multidrug efflux transporter AcrB TolC docking domain, DN and DC subdomains"/>
    <property type="match status" value="2"/>
</dbReference>
<sequence length="1049" mass="113901">MNISRLFILRPIATLLLSIALTVVGAVSFRFLPVAPIPTVDMPVIFVQASLAGASPETMAATVATPLERAMGQIAGITELTSVSSQGSTHVIIQFDMSRDVDGAARDVQAAINAARSLLPSAMKTLPTYHKANPSSAPIMMLAMTSDRLNRGQLYDLASSKLQQRIAQVQGVGQVSIRGGALPAVRIDLKPRLLESYGIPLDTVRKAVDSATSNSPRGLLSGKASTWWIEANGQLTQASQYRDLIVTYKNGVPVRLKDVANVYDSIQDKYSSGYFNSKPSVSISITRQAGANMLETIDSVKALMPELNSMLPAGTKLTLAIDRSSTVRDALQETEKTLLFSILLVIVVVYVFLRRGRATLIPAVALPISLVGTFSAMYFLGYSLDALSMMALIICTGFVVDDAIVVVENISRHIEEGMTPMQAALKGSHEIGFTILSMTSSLIAVFIPLLLMGGVVGKLFREFAVTLSVALAISMFVSLTLTPMLCSRLFRKDAPKPHRMPNGRRWPQTVVLDWISSGLRKLHTAYVASLGTVMKHKLLTMVILLLTIVGNVFLYITIDKGLFPDQDTGILFGMVRADQQTSFTQMDPKILRLSKMLEKDPAIEYVLASTGGGGFGSRNTGQFFIRLKPLDQRTETASQVANRLFALSKRMPGTSLFLMPVQDFRTGGRSANATYQYSIQSDDLATLRQWSTPIYKALSKLPELTSVDSDAETGGSEVKVIVDREAATRYGLNAREIDTFLNDAFAQRQIATQYKMLNQYYSVIGLDSSWTQDPSVLTRLFVVTSAGKQIPVSNFARIEYSTTPLSVDHEDQTATTTIAFNLADGVSLDTAKAAIDRTMASLGLPDSVHGSFAGTAATFQKTMGQIPLLILTAILVIYILLGILYESWIHPITILSTLPSAGIGALLLMEITGTQFTVIAFIGILLLIGIVKKNAILMVDFAIAAEREGRTPEEAIIEACRKRFRPILMTSCAAFFGAVPLLLQTGSNASFHRPLGIAICGGLVVSQILTLYTTPVVYVYLDRFGSWAKRLWRRFFKGNGTAAAVTAGK</sequence>
<feature type="transmembrane region" description="Helical" evidence="8">
    <location>
        <begin position="12"/>
        <end position="32"/>
    </location>
</feature>
<keyword evidence="10" id="KW-1185">Reference proteome</keyword>
<evidence type="ECO:0000256" key="3">
    <source>
        <dbReference type="ARBA" id="ARBA00022475"/>
    </source>
</evidence>
<dbReference type="InterPro" id="IPR001036">
    <property type="entry name" value="Acrflvin-R"/>
</dbReference>
<evidence type="ECO:0000313" key="9">
    <source>
        <dbReference type="EMBL" id="GBO94103.1"/>
    </source>
</evidence>
<comment type="subcellular location">
    <subcellularLocation>
        <location evidence="1">Cell inner membrane</location>
        <topology evidence="1">Multi-pass membrane protein</topology>
    </subcellularLocation>
</comment>
<dbReference type="Proteomes" id="UP000266091">
    <property type="component" value="Unassembled WGS sequence"/>
</dbReference>
<dbReference type="PANTHER" id="PTHR32063">
    <property type="match status" value="1"/>
</dbReference>
<dbReference type="AlphaFoldDB" id="A0A388SEL2"/>
<protein>
    <submittedName>
        <fullName evidence="9">Multidrug resistance protein MdtC</fullName>
    </submittedName>
</protein>
<dbReference type="Gene3D" id="3.30.2090.10">
    <property type="entry name" value="Multidrug efflux transporter AcrB TolC docking domain, DN and DC subdomains"/>
    <property type="match status" value="2"/>
</dbReference>
<evidence type="ECO:0000313" key="10">
    <source>
        <dbReference type="Proteomes" id="UP000266091"/>
    </source>
</evidence>
<dbReference type="InterPro" id="IPR027463">
    <property type="entry name" value="AcrB_DN_DC_subdom"/>
</dbReference>
<gene>
    <name evidence="9" type="primary">mdtC</name>
    <name evidence="9" type="ORF">MESMUL_14570</name>
</gene>